<feature type="compositionally biased region" description="Polar residues" evidence="2">
    <location>
        <begin position="234"/>
        <end position="244"/>
    </location>
</feature>
<dbReference type="InterPro" id="IPR015158">
    <property type="entry name" value="Bud22_dom"/>
</dbReference>
<accession>A0A9Q3CZB2</accession>
<evidence type="ECO:0000313" key="4">
    <source>
        <dbReference type="EMBL" id="MBW0491840.1"/>
    </source>
</evidence>
<dbReference type="PANTHER" id="PTHR23325:SF1">
    <property type="entry name" value="SERUM RESPONSE FACTOR-BINDING PROTEIN 1"/>
    <property type="match status" value="1"/>
</dbReference>
<dbReference type="Proteomes" id="UP000765509">
    <property type="component" value="Unassembled WGS sequence"/>
</dbReference>
<feature type="domain" description="Bud22" evidence="3">
    <location>
        <begin position="24"/>
        <end position="404"/>
    </location>
</feature>
<evidence type="ECO:0000256" key="2">
    <source>
        <dbReference type="SAM" id="MobiDB-lite"/>
    </source>
</evidence>
<feature type="region of interest" description="Disordered" evidence="2">
    <location>
        <begin position="234"/>
        <end position="281"/>
    </location>
</feature>
<dbReference type="AlphaFoldDB" id="A0A9Q3CZB2"/>
<gene>
    <name evidence="4" type="ORF">O181_031555</name>
</gene>
<dbReference type="OrthoDB" id="3364872at2759"/>
<feature type="compositionally biased region" description="Polar residues" evidence="2">
    <location>
        <begin position="354"/>
        <end position="367"/>
    </location>
</feature>
<keyword evidence="1" id="KW-0175">Coiled coil</keyword>
<organism evidence="4 5">
    <name type="scientific">Austropuccinia psidii MF-1</name>
    <dbReference type="NCBI Taxonomy" id="1389203"/>
    <lineage>
        <taxon>Eukaryota</taxon>
        <taxon>Fungi</taxon>
        <taxon>Dikarya</taxon>
        <taxon>Basidiomycota</taxon>
        <taxon>Pucciniomycotina</taxon>
        <taxon>Pucciniomycetes</taxon>
        <taxon>Pucciniales</taxon>
        <taxon>Sphaerophragmiaceae</taxon>
        <taxon>Austropuccinia</taxon>
    </lineage>
</organism>
<dbReference type="Pfam" id="PF09073">
    <property type="entry name" value="BUD22"/>
    <property type="match status" value="1"/>
</dbReference>
<name>A0A9Q3CZB2_9BASI</name>
<keyword evidence="5" id="KW-1185">Reference proteome</keyword>
<proteinExistence type="predicted"/>
<feature type="compositionally biased region" description="Basic residues" evidence="2">
    <location>
        <begin position="310"/>
        <end position="321"/>
    </location>
</feature>
<evidence type="ECO:0000313" key="5">
    <source>
        <dbReference type="Proteomes" id="UP000765509"/>
    </source>
</evidence>
<dbReference type="GO" id="GO:0030490">
    <property type="term" value="P:maturation of SSU-rRNA"/>
    <property type="evidence" value="ECO:0007669"/>
    <property type="project" value="TreeGrafter"/>
</dbReference>
<dbReference type="InterPro" id="IPR037393">
    <property type="entry name" value="Bud22/SRFB1"/>
</dbReference>
<dbReference type="GO" id="GO:0030686">
    <property type="term" value="C:90S preribosome"/>
    <property type="evidence" value="ECO:0007669"/>
    <property type="project" value="TreeGrafter"/>
</dbReference>
<feature type="compositionally biased region" description="Basic residues" evidence="2">
    <location>
        <begin position="262"/>
        <end position="271"/>
    </location>
</feature>
<comment type="caution">
    <text evidence="4">The sequence shown here is derived from an EMBL/GenBank/DDBJ whole genome shotgun (WGS) entry which is preliminary data.</text>
</comment>
<feature type="region of interest" description="Disordered" evidence="2">
    <location>
        <begin position="306"/>
        <end position="384"/>
    </location>
</feature>
<dbReference type="EMBL" id="AVOT02011284">
    <property type="protein sequence ID" value="MBW0491840.1"/>
    <property type="molecule type" value="Genomic_DNA"/>
</dbReference>
<feature type="compositionally biased region" description="Basic and acidic residues" evidence="2">
    <location>
        <begin position="175"/>
        <end position="195"/>
    </location>
</feature>
<dbReference type="GO" id="GO:0005634">
    <property type="term" value="C:nucleus"/>
    <property type="evidence" value="ECO:0007669"/>
    <property type="project" value="TreeGrafter"/>
</dbReference>
<reference evidence="4" key="1">
    <citation type="submission" date="2021-03" db="EMBL/GenBank/DDBJ databases">
        <title>Draft genome sequence of rust myrtle Austropuccinia psidii MF-1, a brazilian biotype.</title>
        <authorList>
            <person name="Quecine M.C."/>
            <person name="Pachon D.M.R."/>
            <person name="Bonatelli M.L."/>
            <person name="Correr F.H."/>
            <person name="Franceschini L.M."/>
            <person name="Leite T.F."/>
            <person name="Margarido G.R.A."/>
            <person name="Almeida C.A."/>
            <person name="Ferrarezi J.A."/>
            <person name="Labate C.A."/>
        </authorList>
    </citation>
    <scope>NUCLEOTIDE SEQUENCE</scope>
    <source>
        <strain evidence="4">MF-1</strain>
    </source>
</reference>
<protein>
    <recommendedName>
        <fullName evidence="3">Bud22 domain-containing protein</fullName>
    </recommendedName>
</protein>
<dbReference type="PANTHER" id="PTHR23325">
    <property type="entry name" value="SERUM RESPONSE FACTOR-BINDING"/>
    <property type="match status" value="1"/>
</dbReference>
<sequence length="404" mass="45468">MANERSSKRRKVDSSRDQILTLAIKVVAKAIKKAKTFEIQHLIRKIRQAKQGKPLKKNGSNSPDINTLESDLVALKSIQIDELSKKILYHRMKRQSIDLTNESCFQNVIALQEPRLSRMENKICSHKALADVMKQTVEKLLPQLLVQSGQSPSMLDLSCHTSDKRQNPSNLSSKKIQEGESIKAAKMRTDAKDEDVIGSELDDMVARELDALESRTEEDDSEASHEDGVFSDASTAHAQNQSSGGAYDATSPFDSKTPGQKLQHHSTKRARPSTSTFLPTLNVGYTIGDSDASDLEIDDRSLDRLERERARKNRRGQRARRAIWEQKYGKSAKHLQKLRERRQSAAPQHRQLPSHLSKSSLQKTGSNLEPIGEQRQVHPSWEAKQKQLKALSEVKPTGKKIVFD</sequence>
<evidence type="ECO:0000256" key="1">
    <source>
        <dbReference type="ARBA" id="ARBA00023054"/>
    </source>
</evidence>
<evidence type="ECO:0000259" key="3">
    <source>
        <dbReference type="Pfam" id="PF09073"/>
    </source>
</evidence>
<feature type="region of interest" description="Disordered" evidence="2">
    <location>
        <begin position="153"/>
        <end position="202"/>
    </location>
</feature>